<keyword evidence="9" id="KW-0675">Receptor</keyword>
<keyword evidence="6 12" id="KW-1133">Transmembrane helix</keyword>
<reference evidence="15" key="1">
    <citation type="journal article" date="2021" name="Cell">
        <title>Tracing the genetic footprints of vertebrate landing in non-teleost ray-finned fishes.</title>
        <authorList>
            <person name="Bi X."/>
            <person name="Wang K."/>
            <person name="Yang L."/>
            <person name="Pan H."/>
            <person name="Jiang H."/>
            <person name="Wei Q."/>
            <person name="Fang M."/>
            <person name="Yu H."/>
            <person name="Zhu C."/>
            <person name="Cai Y."/>
            <person name="He Y."/>
            <person name="Gan X."/>
            <person name="Zeng H."/>
            <person name="Yu D."/>
            <person name="Zhu Y."/>
            <person name="Jiang H."/>
            <person name="Qiu Q."/>
            <person name="Yang H."/>
            <person name="Zhang Y.E."/>
            <person name="Wang W."/>
            <person name="Zhu M."/>
            <person name="He S."/>
            <person name="Zhang G."/>
        </authorList>
    </citation>
    <scope>NUCLEOTIDE SEQUENCE</scope>
    <source>
        <strain evidence="15">Allg_001</strain>
    </source>
</reference>
<evidence type="ECO:0000313" key="16">
    <source>
        <dbReference type="Proteomes" id="UP000736164"/>
    </source>
</evidence>
<dbReference type="PRINTS" id="PR01535">
    <property type="entry name" value="VOMERONASL2R"/>
</dbReference>
<dbReference type="InterPro" id="IPR038550">
    <property type="entry name" value="GPCR_3_9-Cys_sf"/>
</dbReference>
<dbReference type="PROSITE" id="PS00981">
    <property type="entry name" value="G_PROTEIN_RECEP_F3_3"/>
    <property type="match status" value="1"/>
</dbReference>
<evidence type="ECO:0000256" key="12">
    <source>
        <dbReference type="SAM" id="Phobius"/>
    </source>
</evidence>
<dbReference type="FunFam" id="3.40.50.2300:FF:000475">
    <property type="entry name" value="Olfactory receptor C family, g2"/>
    <property type="match status" value="1"/>
</dbReference>
<name>A0A8J7P5G5_ATRSP</name>
<dbReference type="Gene3D" id="3.40.50.2300">
    <property type="match status" value="4"/>
</dbReference>
<evidence type="ECO:0000256" key="11">
    <source>
        <dbReference type="ARBA" id="ARBA00023224"/>
    </source>
</evidence>
<keyword evidence="7" id="KW-0297">G-protein coupled receptor</keyword>
<dbReference type="AlphaFoldDB" id="A0A8J7P5G5"/>
<feature type="signal peptide" evidence="13">
    <location>
        <begin position="1"/>
        <end position="18"/>
    </location>
</feature>
<protein>
    <submittedName>
        <fullName evidence="15">CASR protein</fullName>
    </submittedName>
</protein>
<dbReference type="InterPro" id="IPR000068">
    <property type="entry name" value="GPCR_3_Ca_sens_rcpt-rel"/>
</dbReference>
<dbReference type="InterPro" id="IPR028082">
    <property type="entry name" value="Peripla_BP_I"/>
</dbReference>
<dbReference type="FunFam" id="2.10.50.30:FF:000002">
    <property type="entry name" value="Vomeronasal 2 receptor, h1"/>
    <property type="match status" value="1"/>
</dbReference>
<evidence type="ECO:0000256" key="4">
    <source>
        <dbReference type="ARBA" id="ARBA00022692"/>
    </source>
</evidence>
<dbReference type="InterPro" id="IPR017979">
    <property type="entry name" value="GPCR_3_CS"/>
</dbReference>
<evidence type="ECO:0000313" key="15">
    <source>
        <dbReference type="EMBL" id="MBN3324640.1"/>
    </source>
</evidence>
<dbReference type="Gene3D" id="2.10.50.30">
    <property type="entry name" value="GPCR, family 3, nine cysteines domain"/>
    <property type="match status" value="1"/>
</dbReference>
<dbReference type="CDD" id="cd06364">
    <property type="entry name" value="PBP1_CaSR"/>
    <property type="match status" value="1"/>
</dbReference>
<evidence type="ECO:0000256" key="9">
    <source>
        <dbReference type="ARBA" id="ARBA00023170"/>
    </source>
</evidence>
<dbReference type="PRINTS" id="PR00248">
    <property type="entry name" value="GPCRMGR"/>
</dbReference>
<evidence type="ECO:0000256" key="3">
    <source>
        <dbReference type="ARBA" id="ARBA00022475"/>
    </source>
</evidence>
<evidence type="ECO:0000256" key="8">
    <source>
        <dbReference type="ARBA" id="ARBA00023136"/>
    </source>
</evidence>
<feature type="non-terminal residue" evidence="15">
    <location>
        <position position="1"/>
    </location>
</feature>
<dbReference type="PROSITE" id="PS50259">
    <property type="entry name" value="G_PROTEIN_RECEP_F3_4"/>
    <property type="match status" value="1"/>
</dbReference>
<evidence type="ECO:0000256" key="13">
    <source>
        <dbReference type="SAM" id="SignalP"/>
    </source>
</evidence>
<dbReference type="PANTHER" id="PTHR24061">
    <property type="entry name" value="CALCIUM-SENSING RECEPTOR-RELATED"/>
    <property type="match status" value="1"/>
</dbReference>
<organism evidence="15 16">
    <name type="scientific">Atractosteus spatula</name>
    <name type="common">Alligator gar</name>
    <name type="synonym">Lepisosteus spatula</name>
    <dbReference type="NCBI Taxonomy" id="7917"/>
    <lineage>
        <taxon>Eukaryota</taxon>
        <taxon>Metazoa</taxon>
        <taxon>Chordata</taxon>
        <taxon>Craniata</taxon>
        <taxon>Vertebrata</taxon>
        <taxon>Euteleostomi</taxon>
        <taxon>Actinopterygii</taxon>
        <taxon>Neopterygii</taxon>
        <taxon>Holostei</taxon>
        <taxon>Semionotiformes</taxon>
        <taxon>Lepisosteidae</taxon>
        <taxon>Atractosteus</taxon>
    </lineage>
</organism>
<dbReference type="EMBL" id="JAAWVO010071130">
    <property type="protein sequence ID" value="MBN3324640.1"/>
    <property type="molecule type" value="Genomic_DNA"/>
</dbReference>
<dbReference type="InterPro" id="IPR017978">
    <property type="entry name" value="GPCR_3_C"/>
</dbReference>
<dbReference type="CDD" id="cd15283">
    <property type="entry name" value="7tmC_V2R_pheromone"/>
    <property type="match status" value="1"/>
</dbReference>
<keyword evidence="11" id="KW-0807">Transducer</keyword>
<dbReference type="Pfam" id="PF01094">
    <property type="entry name" value="ANF_receptor"/>
    <property type="match status" value="2"/>
</dbReference>
<gene>
    <name evidence="15" type="primary">Casr_20</name>
    <name evidence="15" type="ORF">GTO95_0016026</name>
</gene>
<evidence type="ECO:0000256" key="5">
    <source>
        <dbReference type="ARBA" id="ARBA00022729"/>
    </source>
</evidence>
<comment type="caution">
    <text evidence="15">The sequence shown here is derived from an EMBL/GenBank/DDBJ whole genome shotgun (WGS) entry which is preliminary data.</text>
</comment>
<keyword evidence="16" id="KW-1185">Reference proteome</keyword>
<accession>A0A8J7P5G5</accession>
<feature type="transmembrane region" description="Helical" evidence="12">
    <location>
        <begin position="1183"/>
        <end position="1206"/>
    </location>
</feature>
<feature type="transmembrane region" description="Helical" evidence="12">
    <location>
        <begin position="1117"/>
        <end position="1139"/>
    </location>
</feature>
<evidence type="ECO:0000256" key="6">
    <source>
        <dbReference type="ARBA" id="ARBA00022989"/>
    </source>
</evidence>
<feature type="transmembrane region" description="Helical" evidence="12">
    <location>
        <begin position="994"/>
        <end position="1015"/>
    </location>
</feature>
<keyword evidence="10" id="KW-0325">Glycoprotein</keyword>
<evidence type="ECO:0000256" key="10">
    <source>
        <dbReference type="ARBA" id="ARBA00023180"/>
    </source>
</evidence>
<feature type="transmembrane region" description="Helical" evidence="12">
    <location>
        <begin position="1071"/>
        <end position="1090"/>
    </location>
</feature>
<dbReference type="InterPro" id="IPR004073">
    <property type="entry name" value="GPCR_3_vmron_rcpt_2"/>
</dbReference>
<evidence type="ECO:0000259" key="14">
    <source>
        <dbReference type="PROSITE" id="PS50259"/>
    </source>
</evidence>
<evidence type="ECO:0000256" key="1">
    <source>
        <dbReference type="ARBA" id="ARBA00004651"/>
    </source>
</evidence>
<dbReference type="PANTHER" id="PTHR24061:SF528">
    <property type="entry name" value="C-FAMILY ODORANT RECEPTOR OLFCD2-RELATED"/>
    <property type="match status" value="1"/>
</dbReference>
<dbReference type="GO" id="GO:0005886">
    <property type="term" value="C:plasma membrane"/>
    <property type="evidence" value="ECO:0007669"/>
    <property type="project" value="UniProtKB-SubCell"/>
</dbReference>
<proteinExistence type="inferred from homology"/>
<evidence type="ECO:0000256" key="7">
    <source>
        <dbReference type="ARBA" id="ARBA00023040"/>
    </source>
</evidence>
<sequence>MLQQVAVLTLLVPLFISAEQPVCRVLGRPVTPQFYSKRDIMIGGVFALHIRTMEQTFSFTSKPEPLDCKSFHFGEFQSTQTMIFAIEEINNRTDLLPGIYLGYKIYDSCSLPHALRATMALINEVDEPLSNTACSRSPTVQAIIGDSRSSHAAAIAATVGSFHIPLISHFATCACLSNRRKFPSFFRTIPSDYYQSRALAQLVKHFGWTWVGAIRADNDYGLNGLETFAQAAQREGICIEYMVSILQADPREKILKVVNVIKKSTAKVIVAFVGQGDMGVLLKELSLQNVTGLQWVGSEAWITSNNLATAEGYRVLSGSIGFAIIRTQIEGLKDFLMNVHPSRDPGNNVLNEFWETTFNCYLNKNNTMGRKRCTGSENLNEIQNPYTDVTEMRIANNVYKAVYAVAHSLHNLLECKKEKDDFYSCAKTTNTEPWQMLEYLKEGSFTVKTGEKVFFDDNGDPVARYELVNWKLQEEGTLRFVAVGYYDGSLPTDQQFIMNEANIVWAGGQREISHFSTCACLSNRRRFPSFFRTIPSDYYQSRALAQLVKHFGWTWVGAVSGDNDYGSYGMATFVEAAQQEGICFEYSEVIHQMYPREKILKVVNVIKKSTAKVIVAFIGEGEMTVLIKELSYQNVTGHQWIGSEAWITASNVATAEGYKLLSGSIGFAVIKNKIDGLREFLTNTHPSQILGNGLLNEFWETVFNCSRTNNSETTGGKLCTGLENLKELDNQYTSVSELRISNNVYKAAYAVAYSLHKLLDCKQGQGLFTNYSCAKTIKIEPWQVLEQLKKVNFTLKTGEKVSFDDNGDPPARYEFVNWQLNNESAIQFMTVGYYDSSLPAGHQFEMNNVTIVWASFKKEIPCSMTHMILFQIHSLLPSALQTPGSVCSESCLPGTRKAVQRGRPVCCYDCIRCAEGEISNTTDSNDCIRCPLEYWSNQKRDKCLLKRIEFLSFGEIMAILLMIFSLVGAFITIGIALIFFKYKDTPIVKANNSELSFLLLFSLTLCFLCSLTFIGQPSDWSCMLRHTAFGITFVLCISCVLGKTIVVLMAFRATLPGSNIMKWFGPTQQRLSVLAFTLVQVLICVLWLTISPPFPNKNMKYYAERIILECDLGSAGAFWAVLGYIGFLSAMCFVLAFLARNLPDNFNEAKFITFSMLIFCAVWITFIPAYISSPGKFTVAVEMFAILASSFGLLLCIFAPKCYIIIFKPELNTRKSLVAKVPSKYL</sequence>
<evidence type="ECO:0000256" key="2">
    <source>
        <dbReference type="ARBA" id="ARBA00007242"/>
    </source>
</evidence>
<dbReference type="FunFam" id="3.40.50.2300:FF:000067">
    <property type="entry name" value="Olfactory receptor C family, h1"/>
    <property type="match status" value="1"/>
</dbReference>
<feature type="domain" description="G-protein coupled receptors family 3 profile" evidence="14">
    <location>
        <begin position="957"/>
        <end position="1221"/>
    </location>
</feature>
<dbReference type="SUPFAM" id="SSF53822">
    <property type="entry name" value="Periplasmic binding protein-like I"/>
    <property type="match status" value="2"/>
</dbReference>
<feature type="transmembrane region" description="Helical" evidence="12">
    <location>
        <begin position="956"/>
        <end position="982"/>
    </location>
</feature>
<keyword evidence="8 12" id="KW-0472">Membrane</keyword>
<dbReference type="GO" id="GO:0004930">
    <property type="term" value="F:G protein-coupled receptor activity"/>
    <property type="evidence" value="ECO:0007669"/>
    <property type="project" value="UniProtKB-KW"/>
</dbReference>
<dbReference type="FunFam" id="3.40.50.2300:FF:000016">
    <property type="entry name" value="Taste 1 receptor member 2"/>
    <property type="match status" value="2"/>
</dbReference>
<dbReference type="InterPro" id="IPR011500">
    <property type="entry name" value="GPCR_3_9-Cys_dom"/>
</dbReference>
<dbReference type="InterPro" id="IPR001828">
    <property type="entry name" value="ANF_lig-bd_rcpt"/>
</dbReference>
<feature type="transmembrane region" description="Helical" evidence="12">
    <location>
        <begin position="1151"/>
        <end position="1171"/>
    </location>
</feature>
<feature type="transmembrane region" description="Helical" evidence="12">
    <location>
        <begin position="1027"/>
        <end position="1051"/>
    </location>
</feature>
<comment type="subcellular location">
    <subcellularLocation>
        <location evidence="1">Cell membrane</location>
        <topology evidence="1">Multi-pass membrane protein</topology>
    </subcellularLocation>
</comment>
<dbReference type="InterPro" id="IPR000337">
    <property type="entry name" value="GPCR_3"/>
</dbReference>
<keyword evidence="4 12" id="KW-0812">Transmembrane</keyword>
<dbReference type="Proteomes" id="UP000736164">
    <property type="component" value="Unassembled WGS sequence"/>
</dbReference>
<comment type="similarity">
    <text evidence="2">Belongs to the G-protein coupled receptor 3 family.</text>
</comment>
<feature type="non-terminal residue" evidence="15">
    <location>
        <position position="1226"/>
    </location>
</feature>
<dbReference type="Pfam" id="PF00003">
    <property type="entry name" value="7tm_3"/>
    <property type="match status" value="1"/>
</dbReference>
<keyword evidence="5 13" id="KW-0732">Signal</keyword>
<dbReference type="Pfam" id="PF07562">
    <property type="entry name" value="NCD3G"/>
    <property type="match status" value="1"/>
</dbReference>
<keyword evidence="3" id="KW-1003">Cell membrane</keyword>
<feature type="chain" id="PRO_5035206843" evidence="13">
    <location>
        <begin position="19"/>
        <end position="1226"/>
    </location>
</feature>